<keyword evidence="2" id="KW-1185">Reference proteome</keyword>
<protein>
    <submittedName>
        <fullName evidence="1">Uncharacterized protein</fullName>
    </submittedName>
</protein>
<dbReference type="AlphaFoldDB" id="A0A8T2P384"/>
<proteinExistence type="predicted"/>
<accession>A0A8T2P384</accession>
<name>A0A8T2P384_9TELE</name>
<sequence>MGGRGIAGVGQECAVGQGSAGQGDGPFPANSDLRLRLDAVLKSSFLSAETLAAVRPSLNMKRLLTQRALLLYAERCLDSR</sequence>
<evidence type="ECO:0000313" key="2">
    <source>
        <dbReference type="Proteomes" id="UP000824540"/>
    </source>
</evidence>
<gene>
    <name evidence="1" type="ORF">JZ751_012562</name>
</gene>
<dbReference type="Proteomes" id="UP000824540">
    <property type="component" value="Unassembled WGS sequence"/>
</dbReference>
<comment type="caution">
    <text evidence="1">The sequence shown here is derived from an EMBL/GenBank/DDBJ whole genome shotgun (WGS) entry which is preliminary data.</text>
</comment>
<reference evidence="1" key="1">
    <citation type="thesis" date="2021" institute="BYU ScholarsArchive" country="Provo, UT, USA">
        <title>Applications of and Algorithms for Genome Assembly and Genomic Analyses with an Emphasis on Marine Teleosts.</title>
        <authorList>
            <person name="Pickett B.D."/>
        </authorList>
    </citation>
    <scope>NUCLEOTIDE SEQUENCE</scope>
    <source>
        <strain evidence="1">HI-2016</strain>
    </source>
</reference>
<evidence type="ECO:0000313" key="1">
    <source>
        <dbReference type="EMBL" id="KAG9344082.1"/>
    </source>
</evidence>
<dbReference type="EMBL" id="JAFBMS010000021">
    <property type="protein sequence ID" value="KAG9344082.1"/>
    <property type="molecule type" value="Genomic_DNA"/>
</dbReference>
<organism evidence="1 2">
    <name type="scientific">Albula glossodonta</name>
    <name type="common">roundjaw bonefish</name>
    <dbReference type="NCBI Taxonomy" id="121402"/>
    <lineage>
        <taxon>Eukaryota</taxon>
        <taxon>Metazoa</taxon>
        <taxon>Chordata</taxon>
        <taxon>Craniata</taxon>
        <taxon>Vertebrata</taxon>
        <taxon>Euteleostomi</taxon>
        <taxon>Actinopterygii</taxon>
        <taxon>Neopterygii</taxon>
        <taxon>Teleostei</taxon>
        <taxon>Albuliformes</taxon>
        <taxon>Albulidae</taxon>
        <taxon>Albula</taxon>
    </lineage>
</organism>